<keyword evidence="5 11" id="KW-0418">Kinase</keyword>
<reference evidence="11" key="1">
    <citation type="submission" date="2020-09" db="EMBL/GenBank/DDBJ databases">
        <title>Iningainema tapete sp. nov. (Scytonemataceae, Cyanobacteria) from greenhouses in central Florida (USA) produces two types of nodularin with biosynthetic potential for microcystin-LR and anabaenopeptins.</title>
        <authorList>
            <person name="Berthold D.E."/>
            <person name="Lefler F.W."/>
            <person name="Huang I.-S."/>
            <person name="Abdulla H."/>
            <person name="Zimba P.V."/>
            <person name="Laughinghouse H.D. IV."/>
        </authorList>
    </citation>
    <scope>NUCLEOTIDE SEQUENCE</scope>
    <source>
        <strain evidence="11">BLCCT55</strain>
    </source>
</reference>
<dbReference type="SMART" id="SM00220">
    <property type="entry name" value="S_TKc"/>
    <property type="match status" value="1"/>
</dbReference>
<evidence type="ECO:0000256" key="7">
    <source>
        <dbReference type="ARBA" id="ARBA00047899"/>
    </source>
</evidence>
<evidence type="ECO:0000256" key="1">
    <source>
        <dbReference type="ARBA" id="ARBA00012513"/>
    </source>
</evidence>
<gene>
    <name evidence="11" type="ORF">ICL16_32560</name>
</gene>
<feature type="transmembrane region" description="Helical" evidence="9">
    <location>
        <begin position="554"/>
        <end position="574"/>
    </location>
</feature>
<dbReference type="InterPro" id="IPR000719">
    <property type="entry name" value="Prot_kinase_dom"/>
</dbReference>
<dbReference type="Gene3D" id="1.10.510.10">
    <property type="entry name" value="Transferase(Phosphotransferase) domain 1"/>
    <property type="match status" value="1"/>
</dbReference>
<keyword evidence="6" id="KW-0067">ATP-binding</keyword>
<accession>A0A8J6XQY7</accession>
<dbReference type="RefSeq" id="WP_190835722.1">
    <property type="nucleotide sequence ID" value="NZ_CAWPPI010000098.1"/>
</dbReference>
<dbReference type="PROSITE" id="PS50011">
    <property type="entry name" value="PROTEIN_KINASE_DOM"/>
    <property type="match status" value="1"/>
</dbReference>
<dbReference type="PANTHER" id="PTHR24363">
    <property type="entry name" value="SERINE/THREONINE PROTEIN KINASE"/>
    <property type="match status" value="1"/>
</dbReference>
<protein>
    <recommendedName>
        <fullName evidence="1">non-specific serine/threonine protein kinase</fullName>
        <ecNumber evidence="1">2.7.11.1</ecNumber>
    </recommendedName>
</protein>
<feature type="transmembrane region" description="Helical" evidence="9">
    <location>
        <begin position="459"/>
        <end position="477"/>
    </location>
</feature>
<feature type="transmembrane region" description="Helical" evidence="9">
    <location>
        <begin position="433"/>
        <end position="452"/>
    </location>
</feature>
<comment type="caution">
    <text evidence="11">The sequence shown here is derived from an EMBL/GenBank/DDBJ whole genome shotgun (WGS) entry which is preliminary data.</text>
</comment>
<evidence type="ECO:0000256" key="5">
    <source>
        <dbReference type="ARBA" id="ARBA00022777"/>
    </source>
</evidence>
<dbReference type="AlphaFoldDB" id="A0A8J6XQY7"/>
<keyword evidence="9" id="KW-1133">Transmembrane helix</keyword>
<evidence type="ECO:0000313" key="12">
    <source>
        <dbReference type="Proteomes" id="UP000629098"/>
    </source>
</evidence>
<dbReference type="NCBIfam" id="NF045510">
    <property type="entry name" value="4Cys_prefix_kin"/>
    <property type="match status" value="1"/>
</dbReference>
<dbReference type="GO" id="GO:0005524">
    <property type="term" value="F:ATP binding"/>
    <property type="evidence" value="ECO:0007669"/>
    <property type="project" value="UniProtKB-KW"/>
</dbReference>
<dbReference type="PROSITE" id="PS00108">
    <property type="entry name" value="PROTEIN_KINASE_ST"/>
    <property type="match status" value="1"/>
</dbReference>
<dbReference type="SUPFAM" id="SSF56112">
    <property type="entry name" value="Protein kinase-like (PK-like)"/>
    <property type="match status" value="1"/>
</dbReference>
<dbReference type="Gene3D" id="3.30.200.20">
    <property type="entry name" value="Phosphorylase Kinase, domain 1"/>
    <property type="match status" value="1"/>
</dbReference>
<evidence type="ECO:0000313" key="11">
    <source>
        <dbReference type="EMBL" id="MBD2776659.1"/>
    </source>
</evidence>
<dbReference type="InterPro" id="IPR008271">
    <property type="entry name" value="Ser/Thr_kinase_AS"/>
</dbReference>
<feature type="transmembrane region" description="Helical" evidence="9">
    <location>
        <begin position="511"/>
        <end position="534"/>
    </location>
</feature>
<feature type="transmembrane region" description="Helical" evidence="9">
    <location>
        <begin position="489"/>
        <end position="506"/>
    </location>
</feature>
<organism evidence="11 12">
    <name type="scientific">Iningainema tapete BLCC-T55</name>
    <dbReference type="NCBI Taxonomy" id="2748662"/>
    <lineage>
        <taxon>Bacteria</taxon>
        <taxon>Bacillati</taxon>
        <taxon>Cyanobacteriota</taxon>
        <taxon>Cyanophyceae</taxon>
        <taxon>Nostocales</taxon>
        <taxon>Scytonemataceae</taxon>
        <taxon>Iningainema tapete</taxon>
    </lineage>
</organism>
<dbReference type="PANTHER" id="PTHR24363:SF0">
    <property type="entry name" value="SERINE_THREONINE KINASE LIKE DOMAIN CONTAINING 1"/>
    <property type="match status" value="1"/>
</dbReference>
<evidence type="ECO:0000256" key="4">
    <source>
        <dbReference type="ARBA" id="ARBA00022741"/>
    </source>
</evidence>
<keyword evidence="9" id="KW-0812">Transmembrane</keyword>
<dbReference type="EC" id="2.7.11.1" evidence="1"/>
<keyword evidence="2" id="KW-0723">Serine/threonine-protein kinase</keyword>
<proteinExistence type="predicted"/>
<evidence type="ECO:0000256" key="3">
    <source>
        <dbReference type="ARBA" id="ARBA00022679"/>
    </source>
</evidence>
<sequence>MSQVKPRAIHCINPDCKRPYPQLEGNKFCSSCGAPLLLLERYVPLQLLGEGGFAKIYTVWDQKTQTEKVLKVLVEGSAKAQELFAQEAVVLRNLHHPGVPKIDADGYFHIETLPATSLPGGNPQLRKLSCLVMEKIYGQTLEFVFEQYPQGCPQELVLKWCVQAVEILQELHKRKILHRDIKPSNLMLRTPQPPLARGASQPHIVKGGTQGDQLVLIDFGGAKQFSTQSSSTRLYSSGYSPPEQITGGNVGPSTDFYALGRTMIEMLTGKSILDLEDPLTGNLVWRKTVNVQPELAALLDEMVQEDMRSRPANAAIIKKRLAKISRPSTLQDWLELAKKFLFKLEVTFSQGLANFTAAIGKSILFVFKAIFQVTLACLDTIWTMVLTSIGACVGTITGFIVATQTNLDEQVAEFLSNQLHSLPNAQITSGSEILLFAGAGLGTAWGLVAAGGFGQRRRFLVASLMGTFGYGFGWLVLQLTTPQNSGDRLMGLILAAVSLLTLGLGLKSHHIVHAVIAAFGTALIFAALVTFGFLTNIFDWLNPTNWTQLLRTVVFFSSVGVFASFWLGVSYYLIVPSLRFLGWR</sequence>
<keyword evidence="4" id="KW-0547">Nucleotide-binding</keyword>
<dbReference type="EMBL" id="JACXAE010000098">
    <property type="protein sequence ID" value="MBD2776659.1"/>
    <property type="molecule type" value="Genomic_DNA"/>
</dbReference>
<feature type="domain" description="Protein kinase" evidence="10">
    <location>
        <begin position="42"/>
        <end position="334"/>
    </location>
</feature>
<comment type="catalytic activity">
    <reaction evidence="7">
        <text>L-threonyl-[protein] + ATP = O-phospho-L-threonyl-[protein] + ADP + H(+)</text>
        <dbReference type="Rhea" id="RHEA:46608"/>
        <dbReference type="Rhea" id="RHEA-COMP:11060"/>
        <dbReference type="Rhea" id="RHEA-COMP:11605"/>
        <dbReference type="ChEBI" id="CHEBI:15378"/>
        <dbReference type="ChEBI" id="CHEBI:30013"/>
        <dbReference type="ChEBI" id="CHEBI:30616"/>
        <dbReference type="ChEBI" id="CHEBI:61977"/>
        <dbReference type="ChEBI" id="CHEBI:456216"/>
        <dbReference type="EC" id="2.7.11.1"/>
    </reaction>
</comment>
<comment type="catalytic activity">
    <reaction evidence="8">
        <text>L-seryl-[protein] + ATP = O-phospho-L-seryl-[protein] + ADP + H(+)</text>
        <dbReference type="Rhea" id="RHEA:17989"/>
        <dbReference type="Rhea" id="RHEA-COMP:9863"/>
        <dbReference type="Rhea" id="RHEA-COMP:11604"/>
        <dbReference type="ChEBI" id="CHEBI:15378"/>
        <dbReference type="ChEBI" id="CHEBI:29999"/>
        <dbReference type="ChEBI" id="CHEBI:30616"/>
        <dbReference type="ChEBI" id="CHEBI:83421"/>
        <dbReference type="ChEBI" id="CHEBI:456216"/>
        <dbReference type="EC" id="2.7.11.1"/>
    </reaction>
</comment>
<keyword evidence="3" id="KW-0808">Transferase</keyword>
<evidence type="ECO:0000256" key="9">
    <source>
        <dbReference type="SAM" id="Phobius"/>
    </source>
</evidence>
<evidence type="ECO:0000259" key="10">
    <source>
        <dbReference type="PROSITE" id="PS50011"/>
    </source>
</evidence>
<dbReference type="Proteomes" id="UP000629098">
    <property type="component" value="Unassembled WGS sequence"/>
</dbReference>
<keyword evidence="12" id="KW-1185">Reference proteome</keyword>
<dbReference type="GO" id="GO:0004674">
    <property type="term" value="F:protein serine/threonine kinase activity"/>
    <property type="evidence" value="ECO:0007669"/>
    <property type="project" value="UniProtKB-KW"/>
</dbReference>
<evidence type="ECO:0000256" key="2">
    <source>
        <dbReference type="ARBA" id="ARBA00022527"/>
    </source>
</evidence>
<evidence type="ECO:0000256" key="6">
    <source>
        <dbReference type="ARBA" id="ARBA00022840"/>
    </source>
</evidence>
<dbReference type="Pfam" id="PF00069">
    <property type="entry name" value="Pkinase"/>
    <property type="match status" value="1"/>
</dbReference>
<dbReference type="CDD" id="cd14014">
    <property type="entry name" value="STKc_PknB_like"/>
    <property type="match status" value="1"/>
</dbReference>
<keyword evidence="9" id="KW-0472">Membrane</keyword>
<dbReference type="InterPro" id="IPR011009">
    <property type="entry name" value="Kinase-like_dom_sf"/>
</dbReference>
<evidence type="ECO:0000256" key="8">
    <source>
        <dbReference type="ARBA" id="ARBA00048679"/>
    </source>
</evidence>
<name>A0A8J6XQY7_9CYAN</name>